<accession>A0A2M8CAL4</accession>
<sequence length="92" mass="10126">EFSPGKKVKFTLDRIEMEGYEGEPIASALVAAGVKVLSRSIKYHRPRGFFCAIGKCSSCLMKVNGIPNVRTCVTKLEEGMNIEIQKGKGDFN</sequence>
<name>A0A2M8CAL4_9BACT</name>
<comment type="caution">
    <text evidence="2">The sequence shown here is derived from an EMBL/GenBank/DDBJ whole genome shotgun (WGS) entry which is preliminary data.</text>
</comment>
<dbReference type="InterPro" id="IPR001041">
    <property type="entry name" value="2Fe-2S_ferredoxin-type"/>
</dbReference>
<dbReference type="InterPro" id="IPR042204">
    <property type="entry name" value="2Fe-2S-bd_N"/>
</dbReference>
<dbReference type="Pfam" id="PF13510">
    <property type="entry name" value="Fer2_4"/>
    <property type="match status" value="1"/>
</dbReference>
<organism evidence="2 3">
    <name type="scientific">Candidatus Infernicultor aquiphilus</name>
    <dbReference type="NCBI Taxonomy" id="1805029"/>
    <lineage>
        <taxon>Bacteria</taxon>
        <taxon>Pseudomonadati</taxon>
        <taxon>Atribacterota</taxon>
        <taxon>Candidatus Phoenicimicrobiia</taxon>
        <taxon>Candidatus Pheonicimicrobiales</taxon>
        <taxon>Candidatus Phoenicimicrobiaceae</taxon>
        <taxon>Candidatus Infernicultor</taxon>
    </lineage>
</organism>
<dbReference type="GO" id="GO:0051537">
    <property type="term" value="F:2 iron, 2 sulfur cluster binding"/>
    <property type="evidence" value="ECO:0007669"/>
    <property type="project" value="InterPro"/>
</dbReference>
<reference evidence="2 3" key="1">
    <citation type="submission" date="2017-09" db="EMBL/GenBank/DDBJ databases">
        <title>Depth-based differentiation of microbial function through sediment-hosted aquifers and enrichment of novel symbionts in the deep terrestrial subsurface.</title>
        <authorList>
            <person name="Probst A.J."/>
            <person name="Ladd B."/>
            <person name="Jarett J.K."/>
            <person name="Geller-Mcgrath D.E."/>
            <person name="Sieber C.M."/>
            <person name="Emerson J.B."/>
            <person name="Anantharaman K."/>
            <person name="Thomas B.C."/>
            <person name="Malmstrom R."/>
            <person name="Stieglmeier M."/>
            <person name="Klingl A."/>
            <person name="Woyke T."/>
            <person name="Ryan C.M."/>
            <person name="Banfield J.F."/>
        </authorList>
    </citation>
    <scope>NUCLEOTIDE SEQUENCE [LARGE SCALE GENOMIC DNA]</scope>
    <source>
        <strain evidence="2">CG_4_9_14_3_um_filter_33_16</strain>
    </source>
</reference>
<dbReference type="InterPro" id="IPR036010">
    <property type="entry name" value="2Fe-2S_ferredoxin-like_sf"/>
</dbReference>
<dbReference type="GO" id="GO:0016491">
    <property type="term" value="F:oxidoreductase activity"/>
    <property type="evidence" value="ECO:0007669"/>
    <property type="project" value="UniProtKB-KW"/>
</dbReference>
<evidence type="ECO:0000256" key="1">
    <source>
        <dbReference type="ARBA" id="ARBA00023002"/>
    </source>
</evidence>
<evidence type="ECO:0000313" key="2">
    <source>
        <dbReference type="EMBL" id="PJB56099.1"/>
    </source>
</evidence>
<keyword evidence="1" id="KW-0560">Oxidoreductase</keyword>
<evidence type="ECO:0000313" key="3">
    <source>
        <dbReference type="Proteomes" id="UP000228560"/>
    </source>
</evidence>
<dbReference type="SUPFAM" id="SSF54292">
    <property type="entry name" value="2Fe-2S ferredoxin-like"/>
    <property type="match status" value="1"/>
</dbReference>
<dbReference type="InterPro" id="IPR006058">
    <property type="entry name" value="2Fe2S_fd_BS"/>
</dbReference>
<dbReference type="AlphaFoldDB" id="A0A2M8CAL4"/>
<dbReference type="CDD" id="cd00207">
    <property type="entry name" value="fer2"/>
    <property type="match status" value="1"/>
</dbReference>
<dbReference type="Gene3D" id="3.10.20.440">
    <property type="entry name" value="2Fe-2S iron-sulphur cluster binding domain, sarcosine oxidase, alpha subunit, N-terminal domain"/>
    <property type="match status" value="1"/>
</dbReference>
<dbReference type="PROSITE" id="PS00197">
    <property type="entry name" value="2FE2S_FER_1"/>
    <property type="match status" value="1"/>
</dbReference>
<feature type="non-terminal residue" evidence="2">
    <location>
        <position position="1"/>
    </location>
</feature>
<proteinExistence type="predicted"/>
<dbReference type="EMBL" id="PFTV01000151">
    <property type="protein sequence ID" value="PJB56099.1"/>
    <property type="molecule type" value="Genomic_DNA"/>
</dbReference>
<protein>
    <submittedName>
        <fullName evidence="2">Pyridine nucleotide-disulfide oxidoreductase</fullName>
    </submittedName>
</protein>
<dbReference type="Proteomes" id="UP000228560">
    <property type="component" value="Unassembled WGS sequence"/>
</dbReference>
<gene>
    <name evidence="2" type="ORF">CO097_06070</name>
</gene>